<evidence type="ECO:0000256" key="1">
    <source>
        <dbReference type="SAM" id="MobiDB-lite"/>
    </source>
</evidence>
<sequence length="253" mass="27183">MSPSPQNLPPQGLNPSPESSEATDCLHSQRLTCPQALIDEYCDHPNTGRPTTFPIEGLVSSSSSSAVCLAVGNSTSDHYYAGAGIVDPVRSLGLRLASDNERGDIESTSEKLAEEQPNCSTGLDIQASEGGHSGPEASSTKGNIEADDEVVGGKDKVDEGKEGEACSRICKLVNHDKGSPLSKPMSWAISERSLQVLVSFALFLQIASPRPVFPLAHHAKPWYANLMYSFAFHSFTVHLASCFMDSLTYCHHY</sequence>
<reference evidence="2" key="1">
    <citation type="submission" date="2018-11" db="EMBL/GenBank/DDBJ databases">
        <authorList>
            <consortium name="Pathogen Informatics"/>
        </authorList>
    </citation>
    <scope>NUCLEOTIDE SEQUENCE</scope>
</reference>
<feature type="compositionally biased region" description="Polar residues" evidence="1">
    <location>
        <begin position="13"/>
        <end position="22"/>
    </location>
</feature>
<feature type="region of interest" description="Disordered" evidence="1">
    <location>
        <begin position="1"/>
        <end position="25"/>
    </location>
</feature>
<dbReference type="EMBL" id="CAAALY010265660">
    <property type="protein sequence ID" value="VEL40624.1"/>
    <property type="molecule type" value="Genomic_DNA"/>
</dbReference>
<dbReference type="AlphaFoldDB" id="A0A448XMZ8"/>
<keyword evidence="3" id="KW-1185">Reference proteome</keyword>
<feature type="compositionally biased region" description="Basic and acidic residues" evidence="1">
    <location>
        <begin position="100"/>
        <end position="114"/>
    </location>
</feature>
<gene>
    <name evidence="2" type="ORF">PXEA_LOCUS34064</name>
</gene>
<feature type="region of interest" description="Disordered" evidence="1">
    <location>
        <begin position="100"/>
        <end position="159"/>
    </location>
</feature>
<name>A0A448XMZ8_9PLAT</name>
<protein>
    <submittedName>
        <fullName evidence="2">Uncharacterized protein</fullName>
    </submittedName>
</protein>
<evidence type="ECO:0000313" key="3">
    <source>
        <dbReference type="Proteomes" id="UP000784294"/>
    </source>
</evidence>
<organism evidence="2 3">
    <name type="scientific">Protopolystoma xenopodis</name>
    <dbReference type="NCBI Taxonomy" id="117903"/>
    <lineage>
        <taxon>Eukaryota</taxon>
        <taxon>Metazoa</taxon>
        <taxon>Spiralia</taxon>
        <taxon>Lophotrochozoa</taxon>
        <taxon>Platyhelminthes</taxon>
        <taxon>Monogenea</taxon>
        <taxon>Polyopisthocotylea</taxon>
        <taxon>Polystomatidea</taxon>
        <taxon>Polystomatidae</taxon>
        <taxon>Protopolystoma</taxon>
    </lineage>
</organism>
<comment type="caution">
    <text evidence="2">The sequence shown here is derived from an EMBL/GenBank/DDBJ whole genome shotgun (WGS) entry which is preliminary data.</text>
</comment>
<dbReference type="Proteomes" id="UP000784294">
    <property type="component" value="Unassembled WGS sequence"/>
</dbReference>
<evidence type="ECO:0000313" key="2">
    <source>
        <dbReference type="EMBL" id="VEL40624.1"/>
    </source>
</evidence>
<proteinExistence type="predicted"/>
<accession>A0A448XMZ8</accession>